<proteinExistence type="predicted"/>
<evidence type="ECO:0000313" key="2">
    <source>
        <dbReference type="Proteomes" id="UP000007844"/>
    </source>
</evidence>
<dbReference type="SUPFAM" id="SSF102405">
    <property type="entry name" value="MCP/YpsA-like"/>
    <property type="match status" value="1"/>
</dbReference>
<dbReference type="KEGG" id="daf:Desaf_3036"/>
<evidence type="ECO:0008006" key="3">
    <source>
        <dbReference type="Google" id="ProtNLM"/>
    </source>
</evidence>
<name>F3Z2K2_DESAF</name>
<dbReference type="RefSeq" id="WP_005983654.1">
    <property type="nucleotide sequence ID" value="NC_016629.1"/>
</dbReference>
<dbReference type="GO" id="GO:0005829">
    <property type="term" value="C:cytosol"/>
    <property type="evidence" value="ECO:0007669"/>
    <property type="project" value="TreeGrafter"/>
</dbReference>
<dbReference type="Gene3D" id="3.40.50.450">
    <property type="match status" value="1"/>
</dbReference>
<dbReference type="Proteomes" id="UP000007844">
    <property type="component" value="Chromosome"/>
</dbReference>
<dbReference type="PANTHER" id="PTHR43393">
    <property type="entry name" value="CYTOKININ RIBOSIDE 5'-MONOPHOSPHATE PHOSPHORIBOHYDROLASE"/>
    <property type="match status" value="1"/>
</dbReference>
<dbReference type="HOGENOM" id="CLU_107614_1_1_7"/>
<evidence type="ECO:0000313" key="1">
    <source>
        <dbReference type="EMBL" id="EGJ51335.1"/>
    </source>
</evidence>
<dbReference type="PANTHER" id="PTHR43393:SF3">
    <property type="entry name" value="LYSINE DECARBOXYLASE-LIKE PROTEIN"/>
    <property type="match status" value="1"/>
</dbReference>
<dbReference type="InterPro" id="IPR052341">
    <property type="entry name" value="LOG_family_nucleotidases"/>
</dbReference>
<dbReference type="EMBL" id="CP003221">
    <property type="protein sequence ID" value="EGJ51335.1"/>
    <property type="molecule type" value="Genomic_DNA"/>
</dbReference>
<dbReference type="Pfam" id="PF18306">
    <property type="entry name" value="LDcluster4"/>
    <property type="match status" value="1"/>
</dbReference>
<dbReference type="eggNOG" id="COG1611">
    <property type="taxonomic scope" value="Bacteria"/>
</dbReference>
<dbReference type="InterPro" id="IPR005268">
    <property type="entry name" value="CHP00725"/>
</dbReference>
<dbReference type="AlphaFoldDB" id="F3Z2K2"/>
<dbReference type="STRING" id="690850.Desaf_3036"/>
<gene>
    <name evidence="1" type="ORF">Desaf_3036</name>
</gene>
<organism evidence="1 2">
    <name type="scientific">Desulfocurvibacter africanus subsp. africanus str. Walvis Bay</name>
    <dbReference type="NCBI Taxonomy" id="690850"/>
    <lineage>
        <taxon>Bacteria</taxon>
        <taxon>Pseudomonadati</taxon>
        <taxon>Thermodesulfobacteriota</taxon>
        <taxon>Desulfovibrionia</taxon>
        <taxon>Desulfovibrionales</taxon>
        <taxon>Desulfovibrionaceae</taxon>
        <taxon>Desulfocurvibacter</taxon>
    </lineage>
</organism>
<dbReference type="InterPro" id="IPR041164">
    <property type="entry name" value="LDcluster4"/>
</dbReference>
<protein>
    <recommendedName>
        <fullName evidence="3">TIGR00725 family protein</fullName>
    </recommendedName>
</protein>
<keyword evidence="2" id="KW-1185">Reference proteome</keyword>
<dbReference type="NCBIfam" id="TIGR00725">
    <property type="entry name" value="TIGR00725 family protein"/>
    <property type="match status" value="1"/>
</dbReference>
<accession>F3Z2K2</accession>
<reference evidence="1 2" key="1">
    <citation type="journal article" date="2011" name="J. Bacteriol.">
        <title>Genome sequence of the mercury-methylating and pleomorphic Desulfovibrio africanus Strain Walvis Bay.</title>
        <authorList>
            <person name="Brown S.D."/>
            <person name="Wall J.D."/>
            <person name="Kucken A.M."/>
            <person name="Gilmour C.C."/>
            <person name="Podar M."/>
            <person name="Brandt C.C."/>
            <person name="Teshima H."/>
            <person name="Detter J.C."/>
            <person name="Han C.S."/>
            <person name="Land M.L."/>
            <person name="Lucas S."/>
            <person name="Han J."/>
            <person name="Pennacchio L."/>
            <person name="Nolan M."/>
            <person name="Pitluck S."/>
            <person name="Woyke T."/>
            <person name="Goodwin L."/>
            <person name="Palumbo A.V."/>
            <person name="Elias D.A."/>
        </authorList>
    </citation>
    <scope>NUCLEOTIDE SEQUENCE [LARGE SCALE GENOMIC DNA]</scope>
    <source>
        <strain evidence="1 2">Walvis Bay</strain>
    </source>
</reference>
<sequence>MDRERAVAVIGAGNCGQSEAEMARELGRLLALRGYTLVSGGMGGVMRAANEGARAAGGRSIGILPGHDRRESAEPNDIRIATGLGHMRNYLVVLNADVIVAIHGGWGTLSEVALAKKIGKSVIAIGKWSCIEGVISATDSAEALDWVEQMLGKEE</sequence>